<evidence type="ECO:0000313" key="1">
    <source>
        <dbReference type="Proteomes" id="UP000887580"/>
    </source>
</evidence>
<sequence length="272" mass="30890">MSFNLPADTHRCCCCFFCVASLLYFGQKNEKKTIKAYVFENQAKLKISTITLVIRIFLGFIFGENRIQNSTQLQSTLLSSSSNMYLRLQPAFHLLRLHSTLQPSNIINCCFILLDLREDLDAKVYIGGLPDDATVQEIEDLFRRYGRIHKTWVARRPPGFGFVIYEDARDAEDAAKALDGTRICGVRARVEMSHGRHRNGAAPRHNNTRGGGYGGGRGGGGGGRYNDNRGRSRSRSPRPRDTRERSPRDRSPQREVRKSYSRSRSRSRSIEK</sequence>
<evidence type="ECO:0000313" key="2">
    <source>
        <dbReference type="WBParaSite" id="PS1159_v2.g22948.t1"/>
    </source>
</evidence>
<name>A0AC35G1D0_9BILA</name>
<proteinExistence type="predicted"/>
<dbReference type="WBParaSite" id="PS1159_v2.g22948.t1">
    <property type="protein sequence ID" value="PS1159_v2.g22948.t1"/>
    <property type="gene ID" value="PS1159_v2.g22948"/>
</dbReference>
<protein>
    <submittedName>
        <fullName evidence="2">RRM domain-containing protein</fullName>
    </submittedName>
</protein>
<accession>A0AC35G1D0</accession>
<organism evidence="1 2">
    <name type="scientific">Panagrolaimus sp. PS1159</name>
    <dbReference type="NCBI Taxonomy" id="55785"/>
    <lineage>
        <taxon>Eukaryota</taxon>
        <taxon>Metazoa</taxon>
        <taxon>Ecdysozoa</taxon>
        <taxon>Nematoda</taxon>
        <taxon>Chromadorea</taxon>
        <taxon>Rhabditida</taxon>
        <taxon>Tylenchina</taxon>
        <taxon>Panagrolaimomorpha</taxon>
        <taxon>Panagrolaimoidea</taxon>
        <taxon>Panagrolaimidae</taxon>
        <taxon>Panagrolaimus</taxon>
    </lineage>
</organism>
<dbReference type="Proteomes" id="UP000887580">
    <property type="component" value="Unplaced"/>
</dbReference>
<reference evidence="2" key="1">
    <citation type="submission" date="2022-11" db="UniProtKB">
        <authorList>
            <consortium name="WormBaseParasite"/>
        </authorList>
    </citation>
    <scope>IDENTIFICATION</scope>
</reference>